<evidence type="ECO:0000313" key="1">
    <source>
        <dbReference type="EMBL" id="BCI51712.1"/>
    </source>
</evidence>
<evidence type="ECO:0008006" key="3">
    <source>
        <dbReference type="Google" id="ProtNLM"/>
    </source>
</evidence>
<name>A0A6S6P0N8_9MYCO</name>
<protein>
    <recommendedName>
        <fullName evidence="3">DUF1800 domain-containing protein</fullName>
    </recommendedName>
</protein>
<evidence type="ECO:0000313" key="2">
    <source>
        <dbReference type="Proteomes" id="UP000515734"/>
    </source>
</evidence>
<accession>A0A6S6P0N8</accession>
<gene>
    <name evidence="1" type="ORF">NIIDNTM18_09900</name>
</gene>
<dbReference type="AlphaFoldDB" id="A0A6S6P0N8"/>
<sequence length="444" mass="48148">MGGLPSVSTQSAEWITAARVLRRIGFGVRGSEVDSAVKLGPAPSYVSKIVGADFMNDPGVVATPIPELDVPERPEGADVPGRRRYLAKAGEQRRELTHWWIRRMAAASNPANEKLTFLWHNHFATSALKVGAAESMANQNQKLRKLCLGDFRTLAYAMLTDAAMVIWLDGQQNKSGSPNENLAREFLELFALGHGNGYSERDVREGARALTGWTVREYVDAELVAKRHDNSLKTVLGTSGNIGSEEFCDIVVAQPESAIYIASKLWRQLASDTPPSENTLRRLVKAYGPDRDLRGLTEAILSDPDFLDSSATVVSGPVDWLIGLLRAVQVPMDNNELVKVVAATLKSLGQQPFNPPDVGGWPFGQAWLSSSAVNIRLRMAGEVIKRGDVSLVAETPVSDRLDAAGYLIGVGAWSERSAMALKPLCKDPTTLVAAAVNTPEYLTS</sequence>
<proteinExistence type="predicted"/>
<reference evidence="1 2" key="1">
    <citation type="submission" date="2020-07" db="EMBL/GenBank/DDBJ databases">
        <title>Complete genome sequence of Mycolicibacterium litorale like strain isolated from cardiac implantable electronic device infection.</title>
        <authorList>
            <person name="Fukano H."/>
            <person name="Miyama H."/>
            <person name="Hoshino Y."/>
        </authorList>
    </citation>
    <scope>NUCLEOTIDE SEQUENCE [LARGE SCALE GENOMIC DNA]</scope>
    <source>
        <strain evidence="1 2">NIIDNTM18</strain>
    </source>
</reference>
<dbReference type="Proteomes" id="UP000515734">
    <property type="component" value="Chromosome"/>
</dbReference>
<organism evidence="1 2">
    <name type="scientific">Mycolicibacterium litorale</name>
    <dbReference type="NCBI Taxonomy" id="758802"/>
    <lineage>
        <taxon>Bacteria</taxon>
        <taxon>Bacillati</taxon>
        <taxon>Actinomycetota</taxon>
        <taxon>Actinomycetes</taxon>
        <taxon>Mycobacteriales</taxon>
        <taxon>Mycobacteriaceae</taxon>
        <taxon>Mycolicibacterium</taxon>
    </lineage>
</organism>
<dbReference type="Pfam" id="PF08811">
    <property type="entry name" value="DUF1800"/>
    <property type="match status" value="1"/>
</dbReference>
<dbReference type="EMBL" id="AP023287">
    <property type="protein sequence ID" value="BCI51712.1"/>
    <property type="molecule type" value="Genomic_DNA"/>
</dbReference>
<dbReference type="InterPro" id="IPR014917">
    <property type="entry name" value="DUF1800"/>
</dbReference>